<keyword evidence="4" id="KW-0281">Fimbrium</keyword>
<comment type="similarity">
    <text evidence="2">Belongs to the fimbrial protein family.</text>
</comment>
<proteinExistence type="inferred from homology"/>
<reference evidence="6 7" key="1">
    <citation type="journal article" date="2003" name="Nat. Genet.">
        <title>Comparative analysis of the genome sequences of Bordetella pertussis, Bordetella parapertussis and Bordetella bronchiseptica.</title>
        <authorList>
            <person name="Parkhill J."/>
            <person name="Sebaihia M."/>
            <person name="Preston A."/>
            <person name="Murphy L.D."/>
            <person name="Thomson N.R."/>
            <person name="Harris D.E."/>
            <person name="Holden M.T.G."/>
            <person name="Churcher C.M."/>
            <person name="Bentley S.D."/>
            <person name="Mungall K.L."/>
            <person name="Cerdeno-Tarraga A.-M."/>
            <person name="Temple L."/>
            <person name="James K.D."/>
            <person name="Harris B."/>
            <person name="Quail M.A."/>
            <person name="Achtman M."/>
            <person name="Atkin R."/>
            <person name="Baker S."/>
            <person name="Basham D."/>
            <person name="Bason N."/>
            <person name="Cherevach I."/>
            <person name="Chillingworth T."/>
            <person name="Collins M."/>
            <person name="Cronin A."/>
            <person name="Davis P."/>
            <person name="Doggett J."/>
            <person name="Feltwell T."/>
            <person name="Goble A."/>
            <person name="Hamlin N."/>
            <person name="Hauser H."/>
            <person name="Holroyd S."/>
            <person name="Jagels K."/>
            <person name="Leather S."/>
            <person name="Moule S."/>
            <person name="Norberczak H."/>
            <person name="O'Neil S."/>
            <person name="Ormond D."/>
            <person name="Price C."/>
            <person name="Rabbinowitsch E."/>
            <person name="Rutter S."/>
            <person name="Sanders M."/>
            <person name="Saunders D."/>
            <person name="Seeger K."/>
            <person name="Sharp S."/>
            <person name="Simmonds M."/>
            <person name="Skelton J."/>
            <person name="Squares R."/>
            <person name="Squares S."/>
            <person name="Stevens K."/>
            <person name="Unwin L."/>
            <person name="Whitehead S."/>
            <person name="Barrell B.G."/>
            <person name="Maskell D.J."/>
        </authorList>
    </citation>
    <scope>NUCLEOTIDE SEQUENCE [LARGE SCALE GENOMIC DNA]</scope>
    <source>
        <strain evidence="6 7">ATCC BAA-588 / NCTC 13252 / RB50</strain>
    </source>
</reference>
<dbReference type="HOGENOM" id="CLU_088965_2_0_4"/>
<evidence type="ECO:0000256" key="5">
    <source>
        <dbReference type="SAM" id="SignalP"/>
    </source>
</evidence>
<dbReference type="PANTHER" id="PTHR33420">
    <property type="entry name" value="FIMBRIAL SUBUNIT ELFA-RELATED"/>
    <property type="match status" value="1"/>
</dbReference>
<feature type="signal peptide" evidence="5">
    <location>
        <begin position="1"/>
        <end position="29"/>
    </location>
</feature>
<dbReference type="InterPro" id="IPR050263">
    <property type="entry name" value="Bact_Fimbrial_Adh_Pro"/>
</dbReference>
<dbReference type="Gene3D" id="2.60.40.1090">
    <property type="entry name" value="Fimbrial-type adhesion domain"/>
    <property type="match status" value="1"/>
</dbReference>
<dbReference type="Proteomes" id="UP000001027">
    <property type="component" value="Chromosome"/>
</dbReference>
<dbReference type="InterPro" id="IPR008966">
    <property type="entry name" value="Adhesion_dom_sf"/>
</dbReference>
<accession>A0A0H3LU51</accession>
<dbReference type="AlphaFoldDB" id="A0A0H3LU51"/>
<organism evidence="6 7">
    <name type="scientific">Bordetella bronchiseptica (strain ATCC BAA-588 / NCTC 13252 / RB50)</name>
    <name type="common">Alcaligenes bronchisepticus</name>
    <dbReference type="NCBI Taxonomy" id="257310"/>
    <lineage>
        <taxon>Bacteria</taxon>
        <taxon>Pseudomonadati</taxon>
        <taxon>Pseudomonadota</taxon>
        <taxon>Betaproteobacteria</taxon>
        <taxon>Burkholderiales</taxon>
        <taxon>Alcaligenaceae</taxon>
        <taxon>Bordetella</taxon>
    </lineage>
</organism>
<dbReference type="SUPFAM" id="SSF49401">
    <property type="entry name" value="Bacterial adhesins"/>
    <property type="match status" value="1"/>
</dbReference>
<evidence type="ECO:0000313" key="6">
    <source>
        <dbReference type="EMBL" id="CAE35647.1"/>
    </source>
</evidence>
<dbReference type="Pfam" id="PF16970">
    <property type="entry name" value="FimA"/>
    <property type="match status" value="1"/>
</dbReference>
<evidence type="ECO:0000256" key="2">
    <source>
        <dbReference type="ARBA" id="ARBA00006671"/>
    </source>
</evidence>
<feature type="chain" id="PRO_5002615031" evidence="5">
    <location>
        <begin position="30"/>
        <end position="211"/>
    </location>
</feature>
<evidence type="ECO:0000256" key="1">
    <source>
        <dbReference type="ARBA" id="ARBA00004561"/>
    </source>
</evidence>
<comment type="subcellular location">
    <subcellularLocation>
        <location evidence="1">Fimbrium</location>
    </subcellularLocation>
</comment>
<dbReference type="eggNOG" id="COG3539">
    <property type="taxonomic scope" value="Bacteria"/>
</dbReference>
<dbReference type="InterPro" id="IPR036937">
    <property type="entry name" value="Adhesion_dom_fimbrial_sf"/>
</dbReference>
<gene>
    <name evidence="6" type="primary">fim2</name>
    <name evidence="6" type="ordered locus">BB3674</name>
</gene>
<evidence type="ECO:0000313" key="7">
    <source>
        <dbReference type="Proteomes" id="UP000001027"/>
    </source>
</evidence>
<dbReference type="KEGG" id="bbr:BB3674"/>
<dbReference type="GO" id="GO:0009289">
    <property type="term" value="C:pilus"/>
    <property type="evidence" value="ECO:0007669"/>
    <property type="project" value="UniProtKB-SubCell"/>
</dbReference>
<dbReference type="GeneID" id="56477844"/>
<protein>
    <submittedName>
        <fullName evidence="6">Serotype 2 fimbrial subunit</fullName>
    </submittedName>
</protein>
<dbReference type="GO" id="GO:0043709">
    <property type="term" value="P:cell adhesion involved in single-species biofilm formation"/>
    <property type="evidence" value="ECO:0007669"/>
    <property type="project" value="TreeGrafter"/>
</dbReference>
<dbReference type="RefSeq" id="WP_010926928.1">
    <property type="nucleotide sequence ID" value="NC_002927.3"/>
</dbReference>
<dbReference type="InterPro" id="IPR039458">
    <property type="entry name" value="FimA-like"/>
</dbReference>
<evidence type="ECO:0000256" key="3">
    <source>
        <dbReference type="ARBA" id="ARBA00022729"/>
    </source>
</evidence>
<dbReference type="EMBL" id="BX640448">
    <property type="protein sequence ID" value="CAE35647.1"/>
    <property type="molecule type" value="Genomic_DNA"/>
</dbReference>
<name>A0A0H3LU51_BORBR</name>
<dbReference type="PANTHER" id="PTHR33420:SF3">
    <property type="entry name" value="FIMBRIAL SUBUNIT ELFA"/>
    <property type="match status" value="1"/>
</dbReference>
<evidence type="ECO:0000256" key="4">
    <source>
        <dbReference type="ARBA" id="ARBA00023263"/>
    </source>
</evidence>
<keyword evidence="3 5" id="KW-0732">Signal</keyword>
<sequence length="211" mass="22237">MLPMQVPFQRALRLCLRAALAAIASAAHADDGTIVITGTITDTTCVIEDPAGPTHTKVVQLPKISKSALAKDGDEAGRTPFLITLKDCPSSLNNGVKAYFEPGPTTDYATGDLKAYSIAYNNNPATTQNAIIAASEAQGVQIRISNQNGTKIPMGVDAAAQNAQAFNPVTDTADNAKKKVTLRYLASYVKKSGNITAGQLTTYVGFSMIYP</sequence>